<name>A0A7X1G261_9SPHN</name>
<evidence type="ECO:0000313" key="1">
    <source>
        <dbReference type="EMBL" id="MBC2670622.1"/>
    </source>
</evidence>
<dbReference type="InterPro" id="IPR042257">
    <property type="entry name" value="DGOK_C"/>
</dbReference>
<dbReference type="GO" id="GO:0034194">
    <property type="term" value="P:D-galactonate catabolic process"/>
    <property type="evidence" value="ECO:0007669"/>
    <property type="project" value="InterPro"/>
</dbReference>
<keyword evidence="1" id="KW-0808">Transferase</keyword>
<sequence length="289" mass="30221">MTGTLIAVDWGTTNRRAYLLDAAGTVLDTQRDERGVKTMPTADYPAELIALRARYGDLPVVLAGMVGAARGWVEVPYLSCPAGLAELGAALHWIEPGRTAIVPGLTDPAGDVMRGEEVQLLGAAAAGLTPDTALLCQPGTHCKWARLEAGQVRRFATALTGELFALLQAHSLLAEFLTGAVADDAPFREGVQRGLAGHLATDLFRVRAAAVLGQRPAAQSASYTSGLLIGHDVAGAEIAHGEPVYVLADPHLGDLYARAVTMAGGTPVRIASQAAFVSGITRLWSARQP</sequence>
<comment type="caution">
    <text evidence="1">The sequence shown here is derived from an EMBL/GenBank/DDBJ whole genome shotgun (WGS) entry which is preliminary data.</text>
</comment>
<gene>
    <name evidence="1" type="ORF">H7F53_15830</name>
</gene>
<dbReference type="AlphaFoldDB" id="A0A7X1G261"/>
<keyword evidence="1" id="KW-0418">Kinase</keyword>
<dbReference type="Proteomes" id="UP000551327">
    <property type="component" value="Unassembled WGS sequence"/>
</dbReference>
<reference evidence="1 2" key="1">
    <citation type="submission" date="2020-08" db="EMBL/GenBank/DDBJ databases">
        <title>The genome sequence of type strain Novosphingobium piscinae KCTC 42194.</title>
        <authorList>
            <person name="Liu Y."/>
        </authorList>
    </citation>
    <scope>NUCLEOTIDE SEQUENCE [LARGE SCALE GENOMIC DNA]</scope>
    <source>
        <strain evidence="1 2">KCTC 42194</strain>
    </source>
</reference>
<dbReference type="InterPro" id="IPR042258">
    <property type="entry name" value="DGOK_N"/>
</dbReference>
<dbReference type="Gene3D" id="3.30.420.300">
    <property type="entry name" value="2-keto-3-deoxy-galactonokinase, substrate binding domain"/>
    <property type="match status" value="1"/>
</dbReference>
<proteinExistence type="predicted"/>
<accession>A0A7X1G261</accession>
<dbReference type="EMBL" id="JACLAX010000023">
    <property type="protein sequence ID" value="MBC2670622.1"/>
    <property type="molecule type" value="Genomic_DNA"/>
</dbReference>
<evidence type="ECO:0000313" key="2">
    <source>
        <dbReference type="Proteomes" id="UP000551327"/>
    </source>
</evidence>
<dbReference type="GO" id="GO:0008671">
    <property type="term" value="F:2-dehydro-3-deoxygalactonokinase activity"/>
    <property type="evidence" value="ECO:0007669"/>
    <property type="project" value="InterPro"/>
</dbReference>
<dbReference type="InterPro" id="IPR007729">
    <property type="entry name" value="DGOK"/>
</dbReference>
<protein>
    <submittedName>
        <fullName evidence="1">2-dehydro-3-deoxygalactonokinase</fullName>
    </submittedName>
</protein>
<organism evidence="1 2">
    <name type="scientific">Novosphingobium piscinae</name>
    <dbReference type="NCBI Taxonomy" id="1507448"/>
    <lineage>
        <taxon>Bacteria</taxon>
        <taxon>Pseudomonadati</taxon>
        <taxon>Pseudomonadota</taxon>
        <taxon>Alphaproteobacteria</taxon>
        <taxon>Sphingomonadales</taxon>
        <taxon>Sphingomonadaceae</taxon>
        <taxon>Novosphingobium</taxon>
    </lineage>
</organism>
<keyword evidence="2" id="KW-1185">Reference proteome</keyword>
<dbReference type="Gene3D" id="3.30.420.310">
    <property type="entry name" value="2-keto-3-deoxy-galactonokinase, C-terminal domain"/>
    <property type="match status" value="1"/>
</dbReference>
<dbReference type="Pfam" id="PF05035">
    <property type="entry name" value="DGOK"/>
    <property type="match status" value="1"/>
</dbReference>
<dbReference type="RefSeq" id="WP_185680482.1">
    <property type="nucleotide sequence ID" value="NZ_JACLAX010000023.1"/>
</dbReference>